<dbReference type="PANTHER" id="PTHR21310:SF51">
    <property type="entry name" value="AMINOGLYCOSIDE PHOSPHOTRANSFERASE DOMAIN-CONTAINING PROTEIN"/>
    <property type="match status" value="1"/>
</dbReference>
<sequence length="271" mass="30790">MYYWDNSGGNDCSNRPPYRSTKTFVDGRPKSLEMSKALFSDRKTQNYILGARKLLDLIFSQPVLNPHEDPETFTLRHNDLDLQIIIADSEGNVTGIIDWDRCAAVPRCIGAASAPFLLMKDWQPAYLNTLDTPPHLGFTTHRYRQIYAAVLAEYGCEDAQYTTKSAVYQPGIQAPYDRDYGDVDDFLGKVLHCVPEFRGDVKETIQAFGAGWPAGERLIQRHLKDVFEPEEPNLDWLAEAEAYFAAVEWTTGFEYESEVEPEVMLAENWSS</sequence>
<dbReference type="InterPro" id="IPR051678">
    <property type="entry name" value="AGP_Transferase"/>
</dbReference>
<gene>
    <name evidence="1" type="ORF">E8E12_007854</name>
</gene>
<protein>
    <recommendedName>
        <fullName evidence="3">Aminoglycoside phosphotransferase domain-containing protein</fullName>
    </recommendedName>
</protein>
<keyword evidence="2" id="KW-1185">Reference proteome</keyword>
<dbReference type="Proteomes" id="UP000758155">
    <property type="component" value="Unassembled WGS sequence"/>
</dbReference>
<dbReference type="AlphaFoldDB" id="A0A9P5C362"/>
<dbReference type="PANTHER" id="PTHR21310">
    <property type="entry name" value="AMINOGLYCOSIDE PHOSPHOTRANSFERASE-RELATED-RELATED"/>
    <property type="match status" value="1"/>
</dbReference>
<evidence type="ECO:0000313" key="1">
    <source>
        <dbReference type="EMBL" id="KAF3041732.1"/>
    </source>
</evidence>
<dbReference type="EMBL" id="SWKV01000019">
    <property type="protein sequence ID" value="KAF3041732.1"/>
    <property type="molecule type" value="Genomic_DNA"/>
</dbReference>
<comment type="caution">
    <text evidence="1">The sequence shown here is derived from an EMBL/GenBank/DDBJ whole genome shotgun (WGS) entry which is preliminary data.</text>
</comment>
<accession>A0A9P5C362</accession>
<organism evidence="1 2">
    <name type="scientific">Didymella heteroderae</name>
    <dbReference type="NCBI Taxonomy" id="1769908"/>
    <lineage>
        <taxon>Eukaryota</taxon>
        <taxon>Fungi</taxon>
        <taxon>Dikarya</taxon>
        <taxon>Ascomycota</taxon>
        <taxon>Pezizomycotina</taxon>
        <taxon>Dothideomycetes</taxon>
        <taxon>Pleosporomycetidae</taxon>
        <taxon>Pleosporales</taxon>
        <taxon>Pleosporineae</taxon>
        <taxon>Didymellaceae</taxon>
        <taxon>Didymella</taxon>
    </lineage>
</organism>
<evidence type="ECO:0008006" key="3">
    <source>
        <dbReference type="Google" id="ProtNLM"/>
    </source>
</evidence>
<name>A0A9P5C362_9PLEO</name>
<proteinExistence type="predicted"/>
<reference evidence="1" key="1">
    <citation type="submission" date="2019-04" db="EMBL/GenBank/DDBJ databases">
        <title>Sequencing of skin fungus with MAO and IRED activity.</title>
        <authorList>
            <person name="Marsaioli A.J."/>
            <person name="Bonatto J.M.C."/>
            <person name="Reis Junior O."/>
        </authorList>
    </citation>
    <scope>NUCLEOTIDE SEQUENCE</scope>
    <source>
        <strain evidence="1">28M1</strain>
    </source>
</reference>
<dbReference type="OrthoDB" id="10003767at2759"/>
<evidence type="ECO:0000313" key="2">
    <source>
        <dbReference type="Proteomes" id="UP000758155"/>
    </source>
</evidence>